<dbReference type="InterPro" id="IPR046532">
    <property type="entry name" value="DUF6597"/>
</dbReference>
<feature type="domain" description="HTH araC/xylS-type" evidence="4">
    <location>
        <begin position="179"/>
        <end position="277"/>
    </location>
</feature>
<evidence type="ECO:0000256" key="3">
    <source>
        <dbReference type="ARBA" id="ARBA00023163"/>
    </source>
</evidence>
<dbReference type="Gene3D" id="1.10.10.60">
    <property type="entry name" value="Homeodomain-like"/>
    <property type="match status" value="1"/>
</dbReference>
<dbReference type="EMBL" id="BAAANY010000010">
    <property type="protein sequence ID" value="GAA1682231.1"/>
    <property type="molecule type" value="Genomic_DNA"/>
</dbReference>
<protein>
    <submittedName>
        <fullName evidence="5">AraC family transcriptional regulator</fullName>
    </submittedName>
</protein>
<dbReference type="InterPro" id="IPR050204">
    <property type="entry name" value="AraC_XylS_family_regulators"/>
</dbReference>
<evidence type="ECO:0000256" key="2">
    <source>
        <dbReference type="ARBA" id="ARBA00023125"/>
    </source>
</evidence>
<dbReference type="Proteomes" id="UP001500618">
    <property type="component" value="Unassembled WGS sequence"/>
</dbReference>
<evidence type="ECO:0000259" key="4">
    <source>
        <dbReference type="PROSITE" id="PS01124"/>
    </source>
</evidence>
<sequence length="291" mass="32235">MTRPDVQVVSAGEQGSELVTRVPPPALRPYVRRYSGWTSPSSQIHPRVMPNTDIVVVINFAAPLVIHDPLQPGGDRPYRALLAGLRRTYAGTRYEGSTGGFQLDLRPIGAYLLLGIAMHEIADRMIDIEELGDWELDGLVARLPEEPTWPARFDLVDEVIGARLARAFERGPAEVGGVRRACQLLTASAGRVDIERVVSESDYSHRHLISLFREQVGVPPKLYGRILRFQRATRMLGSGYPHGLAALAADCGYYDQAHMVREFRSLGGCTPGTYLTSVWPQLDQELNALHL</sequence>
<proteinExistence type="predicted"/>
<name>A0ABN2H6J9_9ACTN</name>
<keyword evidence="3" id="KW-0804">Transcription</keyword>
<evidence type="ECO:0000256" key="1">
    <source>
        <dbReference type="ARBA" id="ARBA00023015"/>
    </source>
</evidence>
<keyword evidence="6" id="KW-1185">Reference proteome</keyword>
<dbReference type="SMART" id="SM00342">
    <property type="entry name" value="HTH_ARAC"/>
    <property type="match status" value="1"/>
</dbReference>
<comment type="caution">
    <text evidence="5">The sequence shown here is derived from an EMBL/GenBank/DDBJ whole genome shotgun (WGS) entry which is preliminary data.</text>
</comment>
<dbReference type="PANTHER" id="PTHR46796:SF15">
    <property type="entry name" value="BLL1074 PROTEIN"/>
    <property type="match status" value="1"/>
</dbReference>
<dbReference type="Pfam" id="PF20240">
    <property type="entry name" value="DUF6597"/>
    <property type="match status" value="1"/>
</dbReference>
<dbReference type="PANTHER" id="PTHR46796">
    <property type="entry name" value="HTH-TYPE TRANSCRIPTIONAL ACTIVATOR RHAS-RELATED"/>
    <property type="match status" value="1"/>
</dbReference>
<dbReference type="RefSeq" id="WP_344311262.1">
    <property type="nucleotide sequence ID" value="NZ_BAAANY010000010.1"/>
</dbReference>
<evidence type="ECO:0000313" key="6">
    <source>
        <dbReference type="Proteomes" id="UP001500618"/>
    </source>
</evidence>
<dbReference type="PROSITE" id="PS01124">
    <property type="entry name" value="HTH_ARAC_FAMILY_2"/>
    <property type="match status" value="1"/>
</dbReference>
<dbReference type="Pfam" id="PF12833">
    <property type="entry name" value="HTH_18"/>
    <property type="match status" value="1"/>
</dbReference>
<accession>A0ABN2H6J9</accession>
<dbReference type="SUPFAM" id="SSF46689">
    <property type="entry name" value="Homeodomain-like"/>
    <property type="match status" value="1"/>
</dbReference>
<dbReference type="InterPro" id="IPR018060">
    <property type="entry name" value="HTH_AraC"/>
</dbReference>
<keyword evidence="1" id="KW-0805">Transcription regulation</keyword>
<evidence type="ECO:0000313" key="5">
    <source>
        <dbReference type="EMBL" id="GAA1682231.1"/>
    </source>
</evidence>
<organism evidence="5 6">
    <name type="scientific">Fodinicola feengrottensis</name>
    <dbReference type="NCBI Taxonomy" id="435914"/>
    <lineage>
        <taxon>Bacteria</taxon>
        <taxon>Bacillati</taxon>
        <taxon>Actinomycetota</taxon>
        <taxon>Actinomycetes</taxon>
        <taxon>Mycobacteriales</taxon>
        <taxon>Fodinicola</taxon>
    </lineage>
</organism>
<dbReference type="InterPro" id="IPR009057">
    <property type="entry name" value="Homeodomain-like_sf"/>
</dbReference>
<gene>
    <name evidence="5" type="ORF">GCM10009765_34290</name>
</gene>
<reference evidence="5 6" key="1">
    <citation type="journal article" date="2019" name="Int. J. Syst. Evol. Microbiol.">
        <title>The Global Catalogue of Microorganisms (GCM) 10K type strain sequencing project: providing services to taxonomists for standard genome sequencing and annotation.</title>
        <authorList>
            <consortium name="The Broad Institute Genomics Platform"/>
            <consortium name="The Broad Institute Genome Sequencing Center for Infectious Disease"/>
            <person name="Wu L."/>
            <person name="Ma J."/>
        </authorList>
    </citation>
    <scope>NUCLEOTIDE SEQUENCE [LARGE SCALE GENOMIC DNA]</scope>
    <source>
        <strain evidence="5 6">JCM 14718</strain>
    </source>
</reference>
<keyword evidence="2" id="KW-0238">DNA-binding</keyword>